<dbReference type="GO" id="GO:0042802">
    <property type="term" value="F:identical protein binding"/>
    <property type="evidence" value="ECO:0007669"/>
    <property type="project" value="UniProtKB-ARBA"/>
</dbReference>
<dbReference type="GO" id="GO:0000987">
    <property type="term" value="F:cis-regulatory region sequence-specific DNA binding"/>
    <property type="evidence" value="ECO:0007669"/>
    <property type="project" value="UniProtKB-ARBA"/>
</dbReference>
<dbReference type="SMART" id="SM00448">
    <property type="entry name" value="REC"/>
    <property type="match status" value="1"/>
</dbReference>
<dbReference type="FunFam" id="3.40.50.2300:FF:000021">
    <property type="entry name" value="Two-component system response regulator KdpE"/>
    <property type="match status" value="1"/>
</dbReference>
<evidence type="ECO:0000256" key="3">
    <source>
        <dbReference type="ARBA" id="ARBA00022553"/>
    </source>
</evidence>
<dbReference type="Proteomes" id="UP000199413">
    <property type="component" value="Unassembled WGS sequence"/>
</dbReference>
<dbReference type="AlphaFoldDB" id="A0A1C6T2P7"/>
<dbReference type="GO" id="GO:0032993">
    <property type="term" value="C:protein-DNA complex"/>
    <property type="evidence" value="ECO:0007669"/>
    <property type="project" value="TreeGrafter"/>
</dbReference>
<dbReference type="RefSeq" id="WP_091345646.1">
    <property type="nucleotide sequence ID" value="NZ_FMHV01000002.1"/>
</dbReference>
<keyword evidence="3 8" id="KW-0597">Phosphoprotein</keyword>
<dbReference type="Pfam" id="PF00072">
    <property type="entry name" value="Response_reg"/>
    <property type="match status" value="1"/>
</dbReference>
<dbReference type="OrthoDB" id="3231823at2"/>
<feature type="DNA-binding region" description="OmpR/PhoB-type" evidence="9">
    <location>
        <begin position="126"/>
        <end position="226"/>
    </location>
</feature>
<proteinExistence type="predicted"/>
<dbReference type="EMBL" id="FMHV01000002">
    <property type="protein sequence ID" value="SCL35833.1"/>
    <property type="molecule type" value="Genomic_DNA"/>
</dbReference>
<keyword evidence="2" id="KW-0963">Cytoplasm</keyword>
<dbReference type="Gene3D" id="3.40.50.2300">
    <property type="match status" value="1"/>
</dbReference>
<comment type="subcellular location">
    <subcellularLocation>
        <location evidence="1">Cytoplasm</location>
    </subcellularLocation>
</comment>
<name>A0A1C6T2P7_9ACTN</name>
<evidence type="ECO:0000256" key="1">
    <source>
        <dbReference type="ARBA" id="ARBA00004496"/>
    </source>
</evidence>
<feature type="modified residue" description="4-aspartylphosphate" evidence="8">
    <location>
        <position position="52"/>
    </location>
</feature>
<dbReference type="GO" id="GO:0000156">
    <property type="term" value="F:phosphorelay response regulator activity"/>
    <property type="evidence" value="ECO:0007669"/>
    <property type="project" value="TreeGrafter"/>
</dbReference>
<organism evidence="13 14">
    <name type="scientific">Micromonospora rhizosphaerae</name>
    <dbReference type="NCBI Taxonomy" id="568872"/>
    <lineage>
        <taxon>Bacteria</taxon>
        <taxon>Bacillati</taxon>
        <taxon>Actinomycetota</taxon>
        <taxon>Actinomycetes</taxon>
        <taxon>Micromonosporales</taxon>
        <taxon>Micromonosporaceae</taxon>
        <taxon>Micromonospora</taxon>
    </lineage>
</organism>
<evidence type="ECO:0000313" key="14">
    <source>
        <dbReference type="Proteomes" id="UP000199413"/>
    </source>
</evidence>
<keyword evidence="7" id="KW-0804">Transcription</keyword>
<keyword evidence="5" id="KW-0805">Transcription regulation</keyword>
<dbReference type="InterPro" id="IPR036388">
    <property type="entry name" value="WH-like_DNA-bd_sf"/>
</dbReference>
<dbReference type="InterPro" id="IPR011006">
    <property type="entry name" value="CheY-like_superfamily"/>
</dbReference>
<dbReference type="PROSITE" id="PS51755">
    <property type="entry name" value="OMPR_PHOB"/>
    <property type="match status" value="1"/>
</dbReference>
<evidence type="ECO:0000256" key="10">
    <source>
        <dbReference type="SAM" id="MobiDB-lite"/>
    </source>
</evidence>
<protein>
    <submittedName>
        <fullName evidence="13">Two-component system, OmpR family, KDP operon response regulator KdpE</fullName>
    </submittedName>
</protein>
<evidence type="ECO:0000256" key="6">
    <source>
        <dbReference type="ARBA" id="ARBA00023125"/>
    </source>
</evidence>
<dbReference type="PANTHER" id="PTHR48111:SF50">
    <property type="entry name" value="KDP OPERON TRANSCRIPTIONAL REGULATORY PROTEIN KDPE"/>
    <property type="match status" value="1"/>
</dbReference>
<evidence type="ECO:0000313" key="13">
    <source>
        <dbReference type="EMBL" id="SCL35833.1"/>
    </source>
</evidence>
<evidence type="ECO:0000256" key="4">
    <source>
        <dbReference type="ARBA" id="ARBA00023012"/>
    </source>
</evidence>
<evidence type="ECO:0000256" key="8">
    <source>
        <dbReference type="PROSITE-ProRule" id="PRU00169"/>
    </source>
</evidence>
<accession>A0A1C6T2P7</accession>
<dbReference type="InterPro" id="IPR039420">
    <property type="entry name" value="WalR-like"/>
</dbReference>
<gene>
    <name evidence="13" type="ORF">GA0070624_5372</name>
</gene>
<evidence type="ECO:0000256" key="5">
    <source>
        <dbReference type="ARBA" id="ARBA00023015"/>
    </source>
</evidence>
<keyword evidence="6 9" id="KW-0238">DNA-binding</keyword>
<dbReference type="InterPro" id="IPR001867">
    <property type="entry name" value="OmpR/PhoB-type_DNA-bd"/>
</dbReference>
<feature type="domain" description="Response regulatory" evidence="11">
    <location>
        <begin position="3"/>
        <end position="116"/>
    </location>
</feature>
<reference evidence="14" key="1">
    <citation type="submission" date="2016-06" db="EMBL/GenBank/DDBJ databases">
        <authorList>
            <person name="Varghese N."/>
            <person name="Submissions Spin"/>
        </authorList>
    </citation>
    <scope>NUCLEOTIDE SEQUENCE [LARGE SCALE GENOMIC DNA]</scope>
    <source>
        <strain evidence="14">DSM 45431</strain>
    </source>
</reference>
<dbReference type="GO" id="GO:0005829">
    <property type="term" value="C:cytosol"/>
    <property type="evidence" value="ECO:0007669"/>
    <property type="project" value="TreeGrafter"/>
</dbReference>
<dbReference type="CDD" id="cd00383">
    <property type="entry name" value="trans_reg_C"/>
    <property type="match status" value="1"/>
</dbReference>
<dbReference type="STRING" id="568872.GA0070624_5372"/>
<dbReference type="Gene3D" id="1.10.10.10">
    <property type="entry name" value="Winged helix-like DNA-binding domain superfamily/Winged helix DNA-binding domain"/>
    <property type="match status" value="1"/>
</dbReference>
<keyword evidence="4" id="KW-0902">Two-component regulatory system</keyword>
<dbReference type="InterPro" id="IPR001789">
    <property type="entry name" value="Sig_transdc_resp-reg_receiver"/>
</dbReference>
<evidence type="ECO:0000256" key="2">
    <source>
        <dbReference type="ARBA" id="ARBA00022490"/>
    </source>
</evidence>
<sequence length="228" mass="25060">MTRVLVVDDDRQLARALRIALSARGYEVAVATDGASGLAAAERTPPDLVIVDLGLPDMDGVSIVQALRGWSAAPIIVLSARHAEQSKINALDAGADDYVTKPFAMGELLARIRAALRRATAGEQISPVVTTAAFTVNLSAKRVTTTAGAEVRLTPTEWHLLEVLARNPDRLVTHQQLLHEVWGPRYETETNYLRVHLANLRRKLEPDPSRPRYLRTDPGLGYRFTPEQ</sequence>
<evidence type="ECO:0000256" key="7">
    <source>
        <dbReference type="ARBA" id="ARBA00023163"/>
    </source>
</evidence>
<evidence type="ECO:0000256" key="9">
    <source>
        <dbReference type="PROSITE-ProRule" id="PRU01091"/>
    </source>
</evidence>
<dbReference type="CDD" id="cd17620">
    <property type="entry name" value="REC_OmpR_KdpE-like"/>
    <property type="match status" value="1"/>
</dbReference>
<evidence type="ECO:0000259" key="11">
    <source>
        <dbReference type="PROSITE" id="PS50110"/>
    </source>
</evidence>
<keyword evidence="14" id="KW-1185">Reference proteome</keyword>
<dbReference type="Gene3D" id="6.10.250.690">
    <property type="match status" value="1"/>
</dbReference>
<feature type="domain" description="OmpR/PhoB-type" evidence="12">
    <location>
        <begin position="126"/>
        <end position="226"/>
    </location>
</feature>
<dbReference type="Pfam" id="PF00486">
    <property type="entry name" value="Trans_reg_C"/>
    <property type="match status" value="1"/>
</dbReference>
<dbReference type="PANTHER" id="PTHR48111">
    <property type="entry name" value="REGULATOR OF RPOS"/>
    <property type="match status" value="1"/>
</dbReference>
<feature type="region of interest" description="Disordered" evidence="10">
    <location>
        <begin position="206"/>
        <end position="228"/>
    </location>
</feature>
<dbReference type="PROSITE" id="PS50110">
    <property type="entry name" value="RESPONSE_REGULATORY"/>
    <property type="match status" value="1"/>
</dbReference>
<dbReference type="SUPFAM" id="SSF52172">
    <property type="entry name" value="CheY-like"/>
    <property type="match status" value="1"/>
</dbReference>
<dbReference type="SMART" id="SM00862">
    <property type="entry name" value="Trans_reg_C"/>
    <property type="match status" value="1"/>
</dbReference>
<evidence type="ECO:0000259" key="12">
    <source>
        <dbReference type="PROSITE" id="PS51755"/>
    </source>
</evidence>
<dbReference type="GO" id="GO:0045893">
    <property type="term" value="P:positive regulation of DNA-templated transcription"/>
    <property type="evidence" value="ECO:0007669"/>
    <property type="project" value="UniProtKB-ARBA"/>
</dbReference>